<evidence type="ECO:0000313" key="2">
    <source>
        <dbReference type="EMBL" id="HIY60641.1"/>
    </source>
</evidence>
<dbReference type="AlphaFoldDB" id="A0A9D2C7N2"/>
<dbReference type="InterPro" id="IPR012341">
    <property type="entry name" value="6hp_glycosidase-like_sf"/>
</dbReference>
<name>A0A9D2C7N2_9FIRM</name>
<evidence type="ECO:0000259" key="1">
    <source>
        <dbReference type="Pfam" id="PF17389"/>
    </source>
</evidence>
<dbReference type="InterPro" id="IPR008979">
    <property type="entry name" value="Galactose-bd-like_sf"/>
</dbReference>
<organism evidence="2 3">
    <name type="scientific">Candidatus Eisenbergiella pullistercoris</name>
    <dbReference type="NCBI Taxonomy" id="2838555"/>
    <lineage>
        <taxon>Bacteria</taxon>
        <taxon>Bacillati</taxon>
        <taxon>Bacillota</taxon>
        <taxon>Clostridia</taxon>
        <taxon>Lachnospirales</taxon>
        <taxon>Lachnospiraceae</taxon>
        <taxon>Eisenbergiella</taxon>
    </lineage>
</organism>
<gene>
    <name evidence="2" type="ORF">H9831_08200</name>
</gene>
<dbReference type="Gene3D" id="2.60.120.260">
    <property type="entry name" value="Galactose-binding domain-like"/>
    <property type="match status" value="2"/>
</dbReference>
<comment type="caution">
    <text evidence="2">The sequence shown here is derived from an EMBL/GenBank/DDBJ whole genome shotgun (WGS) entry which is preliminary data.</text>
</comment>
<dbReference type="SUPFAM" id="SSF49785">
    <property type="entry name" value="Galactose-binding domain-like"/>
    <property type="match status" value="1"/>
</dbReference>
<evidence type="ECO:0000313" key="3">
    <source>
        <dbReference type="Proteomes" id="UP000824007"/>
    </source>
</evidence>
<dbReference type="InterPro" id="IPR008928">
    <property type="entry name" value="6-hairpin_glycosidase_sf"/>
</dbReference>
<sequence length="954" mass="108404">MDTDTRTNWIWLSPWGEAENAQPHIICFRRAFTIHELPALRRIRITADSRYKLYLNGLFLQEGPCKGNAEIWFFDQADLSAWLVPGENVLAVEVLRYPADMARRNHSLYRTETPCLYVEEIPRNGSDDSDSLDARSGWKCRLQNGISFTGEPFRQAPLHILENAAQADWMKGWMLPGYREDKGWTDAVPYPVSYRNTRIAESPFYLKERPIPYMKHTEKTFQKPVCVREADPIRDAGCGNASGTARETGHGSASGCVPSFPRLPDPAEEAEWIGLLSGQSFLTVPPRFRLTVELDAGELTSGYLHLSFLEGAGSRITIHTAECYAYEAFPDGPEKPSVWTKGDRTDWKNGRLHGMSDHYRVTGWGTDSLPETWESYWFRTFRYVGLTIETAEQPLRLSAAGYRETGYPLEVKTRVETSDESLNAVWEISERTLRRCMQETYFDCPFYEQLQYAMDARSEILYTYAVSADDRLARRTMEDFRLSQRSDGLLNSCAPSVRTNVIPGFSIYYILMLHDHMMYFGDRELIRRHLPAVDGVLGFFDANRAENGLVAKVGGPHFEAPYWSFIDWTPQWDKTGGVPTACLQKTGSITMESLLYLLGLDAAKELCRYAGRPDTAREYEGRAGALREALLSSCMGEYALPDGSHIRLLQDGPGVEEYSVHCQAFAILCGLVSAREGRKMLRTVLDDPERFAQCSVAMQFYLFRALEKAEWYEKTDDLWNLWRRMVSDHMTTCVENDTDARSDCHAWASLILYELPCVCLGDPEEKWVYCSPLSWHPDSCRGMWNEVERGTEHHRLRRVRLLDRTPGAPVKAQATPDILPFGTTYEAFRAAAARQKETPERHYRVAGKAGGFLELTMTDSRTETVYQHYTDDGLTFWDGRETLSYSILQDTVYCADVSMTGHQTGQMQLRATFTGFAARRLSLSFAPAADGKPASFGYASFGGVTRTMEELRED</sequence>
<proteinExistence type="predicted"/>
<protein>
    <recommendedName>
        <fullName evidence="1">Alpha-L-rhamnosidase six-hairpin glycosidase domain-containing protein</fullName>
    </recommendedName>
</protein>
<dbReference type="Gene3D" id="2.60.420.10">
    <property type="entry name" value="Maltose phosphorylase, domain 3"/>
    <property type="match status" value="1"/>
</dbReference>
<dbReference type="Proteomes" id="UP000824007">
    <property type="component" value="Unassembled WGS sequence"/>
</dbReference>
<dbReference type="Pfam" id="PF17389">
    <property type="entry name" value="Bac_rhamnosid6H"/>
    <property type="match status" value="1"/>
</dbReference>
<accession>A0A9D2C7N2</accession>
<dbReference type="PANTHER" id="PTHR34987">
    <property type="entry name" value="C, PUTATIVE (AFU_ORTHOLOGUE AFUA_3G02880)-RELATED"/>
    <property type="match status" value="1"/>
</dbReference>
<dbReference type="PANTHER" id="PTHR34987:SF2">
    <property type="entry name" value="B, PUTATIVE (AFU_ORTHOLOGUE AFUA_7G05040)-RELATED"/>
    <property type="match status" value="1"/>
</dbReference>
<dbReference type="SUPFAM" id="SSF48208">
    <property type="entry name" value="Six-hairpin glycosidases"/>
    <property type="match status" value="1"/>
</dbReference>
<dbReference type="GO" id="GO:0005975">
    <property type="term" value="P:carbohydrate metabolic process"/>
    <property type="evidence" value="ECO:0007669"/>
    <property type="project" value="InterPro"/>
</dbReference>
<dbReference type="EMBL" id="DXDD01000102">
    <property type="protein sequence ID" value="HIY60641.1"/>
    <property type="molecule type" value="Genomic_DNA"/>
</dbReference>
<dbReference type="Gene3D" id="1.50.10.10">
    <property type="match status" value="1"/>
</dbReference>
<reference evidence="2" key="2">
    <citation type="submission" date="2021-04" db="EMBL/GenBank/DDBJ databases">
        <authorList>
            <person name="Gilroy R."/>
        </authorList>
    </citation>
    <scope>NUCLEOTIDE SEQUENCE</scope>
    <source>
        <strain evidence="2">ChiSxjej3B15-24422</strain>
    </source>
</reference>
<reference evidence="2" key="1">
    <citation type="journal article" date="2021" name="PeerJ">
        <title>Extensive microbial diversity within the chicken gut microbiome revealed by metagenomics and culture.</title>
        <authorList>
            <person name="Gilroy R."/>
            <person name="Ravi A."/>
            <person name="Getino M."/>
            <person name="Pursley I."/>
            <person name="Horton D.L."/>
            <person name="Alikhan N.F."/>
            <person name="Baker D."/>
            <person name="Gharbi K."/>
            <person name="Hall N."/>
            <person name="Watson M."/>
            <person name="Adriaenssens E.M."/>
            <person name="Foster-Nyarko E."/>
            <person name="Jarju S."/>
            <person name="Secka A."/>
            <person name="Antonio M."/>
            <person name="Oren A."/>
            <person name="Chaudhuri R.R."/>
            <person name="La Ragione R."/>
            <person name="Hildebrand F."/>
            <person name="Pallen M.J."/>
        </authorList>
    </citation>
    <scope>NUCLEOTIDE SEQUENCE</scope>
    <source>
        <strain evidence="2">ChiSxjej3B15-24422</strain>
    </source>
</reference>
<feature type="domain" description="Alpha-L-rhamnosidase six-hairpin glycosidase" evidence="1">
    <location>
        <begin position="414"/>
        <end position="748"/>
    </location>
</feature>
<dbReference type="InterPro" id="IPR035396">
    <property type="entry name" value="Bac_rhamnosid6H"/>
</dbReference>